<feature type="domain" description="FAD-binding PCMH-type" evidence="5">
    <location>
        <begin position="36"/>
        <end position="214"/>
    </location>
</feature>
<evidence type="ECO:0000256" key="2">
    <source>
        <dbReference type="ARBA" id="ARBA00008000"/>
    </source>
</evidence>
<dbReference type="Pfam" id="PF01565">
    <property type="entry name" value="FAD_binding_4"/>
    <property type="match status" value="1"/>
</dbReference>
<comment type="cofactor">
    <cofactor evidence="1">
        <name>FAD</name>
        <dbReference type="ChEBI" id="CHEBI:57692"/>
    </cofactor>
</comment>
<dbReference type="Gene3D" id="3.30.70.2190">
    <property type="match status" value="1"/>
</dbReference>
<keyword evidence="4" id="KW-0274">FAD</keyword>
<keyword evidence="3" id="KW-0285">Flavoprotein</keyword>
<dbReference type="OrthoDB" id="9811557at2"/>
<dbReference type="EMBL" id="CP042265">
    <property type="protein sequence ID" value="QDY71515.1"/>
    <property type="molecule type" value="Genomic_DNA"/>
</dbReference>
<evidence type="ECO:0000256" key="4">
    <source>
        <dbReference type="ARBA" id="ARBA00022827"/>
    </source>
</evidence>
<dbReference type="InterPro" id="IPR016169">
    <property type="entry name" value="FAD-bd_PCMH_sub2"/>
</dbReference>
<dbReference type="Gene3D" id="3.30.70.2740">
    <property type="match status" value="1"/>
</dbReference>
<dbReference type="SUPFAM" id="SSF55103">
    <property type="entry name" value="FAD-linked oxidases, C-terminal domain"/>
    <property type="match status" value="1"/>
</dbReference>
<name>A0A5B8IAJ1_9RHOB</name>
<geneLocation type="plasmid" evidence="6 7">
    <name>unnamed4</name>
</geneLocation>
<evidence type="ECO:0000313" key="7">
    <source>
        <dbReference type="Proteomes" id="UP000318483"/>
    </source>
</evidence>
<dbReference type="Gene3D" id="1.10.45.10">
    <property type="entry name" value="Vanillyl-alcohol Oxidase, Chain A, domain 4"/>
    <property type="match status" value="1"/>
</dbReference>
<dbReference type="KEGG" id="lit:FPZ52_17730"/>
<evidence type="ECO:0000259" key="5">
    <source>
        <dbReference type="PROSITE" id="PS51387"/>
    </source>
</evidence>
<dbReference type="Gene3D" id="3.30.465.10">
    <property type="match status" value="1"/>
</dbReference>
<organism evidence="6 7">
    <name type="scientific">Qingshengfaniella alkalisoli</name>
    <dbReference type="NCBI Taxonomy" id="2599296"/>
    <lineage>
        <taxon>Bacteria</taxon>
        <taxon>Pseudomonadati</taxon>
        <taxon>Pseudomonadota</taxon>
        <taxon>Alphaproteobacteria</taxon>
        <taxon>Rhodobacterales</taxon>
        <taxon>Paracoccaceae</taxon>
        <taxon>Qingshengfaniella</taxon>
    </lineage>
</organism>
<dbReference type="PANTHER" id="PTHR43716">
    <property type="entry name" value="D-2-HYDROXYGLUTARATE DEHYDROGENASE, MITOCHONDRIAL"/>
    <property type="match status" value="1"/>
</dbReference>
<dbReference type="InterPro" id="IPR016167">
    <property type="entry name" value="FAD-bd_PCMH_sub1"/>
</dbReference>
<reference evidence="6 7" key="1">
    <citation type="submission" date="2019-07" db="EMBL/GenBank/DDBJ databases">
        <title>Litoreibacter alkalisoli sp. nov., isolated from saline-alkaline soil.</title>
        <authorList>
            <person name="Wang S."/>
            <person name="Xu L."/>
            <person name="Xing Y.-T."/>
            <person name="Sun J.-Q."/>
        </authorList>
    </citation>
    <scope>NUCLEOTIDE SEQUENCE [LARGE SCALE GENOMIC DNA]</scope>
    <source>
        <strain evidence="6 7">LN3S51</strain>
        <plasmid evidence="6 7">unnamed4</plasmid>
    </source>
</reference>
<proteinExistence type="inferred from homology"/>
<dbReference type="InterPro" id="IPR016166">
    <property type="entry name" value="FAD-bd_PCMH"/>
</dbReference>
<keyword evidence="6" id="KW-0614">Plasmid</keyword>
<dbReference type="GO" id="GO:0071949">
    <property type="term" value="F:FAD binding"/>
    <property type="evidence" value="ECO:0007669"/>
    <property type="project" value="InterPro"/>
</dbReference>
<dbReference type="PANTHER" id="PTHR43716:SF2">
    <property type="entry name" value="BLL6224 PROTEIN"/>
    <property type="match status" value="1"/>
</dbReference>
<dbReference type="GO" id="GO:0003824">
    <property type="term" value="F:catalytic activity"/>
    <property type="evidence" value="ECO:0007669"/>
    <property type="project" value="InterPro"/>
</dbReference>
<keyword evidence="7" id="KW-1185">Reference proteome</keyword>
<dbReference type="SUPFAM" id="SSF56176">
    <property type="entry name" value="FAD-binding/transporter-associated domain-like"/>
    <property type="match status" value="1"/>
</dbReference>
<dbReference type="FunFam" id="1.10.45.10:FF:000001">
    <property type="entry name" value="D-lactate dehydrogenase mitochondrial"/>
    <property type="match status" value="1"/>
</dbReference>
<dbReference type="GO" id="GO:0022904">
    <property type="term" value="P:respiratory electron transport chain"/>
    <property type="evidence" value="ECO:0007669"/>
    <property type="project" value="TreeGrafter"/>
</dbReference>
<accession>A0A5B8IAJ1</accession>
<gene>
    <name evidence="6" type="ORF">FPZ52_17730</name>
</gene>
<dbReference type="InterPro" id="IPR016164">
    <property type="entry name" value="FAD-linked_Oxase-like_C"/>
</dbReference>
<sequence length="468" mass="50464">MPTELINALTDRLGARRVIIDPEAMIQHLTEDRGLFKGEAFAVVFPETVDEVSFVVRQAIKANVSIVPQGGHTGLVGGAIASRAIIIAMGRMNQIQSLDAVNSTMTVEAGCTLHDVQQAARDADRLFPLSLASEGSCQIGGNLSTNAGGVNVLRYGNARELALGLQVVLPDGRILTDLSGLRKNNTGYDLRDLFIGAEGTLGIITAATLKLFPLPRKKVTAFAGCKSAHDALALYDLLRCSLSDNLTAFEYLPRFGLDIVLKHADGTRDPLRDTHQSYVLIELTTPDSELNLADRLEGILADAFERDLVQDATVAASETQSAALWALREYMSEKQKLEGGSIKHDIAVPVSRVAEFIDVAGAACKTLLPGIRLCPFGHMGDGNLHFNISQPVGMDKSEFLAMWGQFNRVVHDVVADFGGSISAEHGIGMLKRDELARYKDPVALDVMRLIKQALDAKGLMNPGKVIPD</sequence>
<evidence type="ECO:0000256" key="3">
    <source>
        <dbReference type="ARBA" id="ARBA00022630"/>
    </source>
</evidence>
<dbReference type="PROSITE" id="PS51387">
    <property type="entry name" value="FAD_PCMH"/>
    <property type="match status" value="1"/>
</dbReference>
<dbReference type="Proteomes" id="UP000318483">
    <property type="component" value="Plasmid unnamed4"/>
</dbReference>
<dbReference type="InterPro" id="IPR051264">
    <property type="entry name" value="FAD-oxidored/transferase_4"/>
</dbReference>
<dbReference type="InterPro" id="IPR006094">
    <property type="entry name" value="Oxid_FAD_bind_N"/>
</dbReference>
<evidence type="ECO:0000313" key="6">
    <source>
        <dbReference type="EMBL" id="QDY71515.1"/>
    </source>
</evidence>
<dbReference type="InterPro" id="IPR036318">
    <property type="entry name" value="FAD-bd_PCMH-like_sf"/>
</dbReference>
<dbReference type="InterPro" id="IPR016171">
    <property type="entry name" value="Vanillyl_alc_oxidase_C-sub2"/>
</dbReference>
<dbReference type="InterPro" id="IPR004113">
    <property type="entry name" value="FAD-bd_oxidored_4_C"/>
</dbReference>
<dbReference type="Pfam" id="PF02913">
    <property type="entry name" value="FAD-oxidase_C"/>
    <property type="match status" value="1"/>
</dbReference>
<dbReference type="AlphaFoldDB" id="A0A5B8IAJ1"/>
<comment type="similarity">
    <text evidence="2">Belongs to the FAD-binding oxidoreductase/transferase type 4 family.</text>
</comment>
<dbReference type="RefSeq" id="WP_146366929.1">
    <property type="nucleotide sequence ID" value="NZ_CP042265.1"/>
</dbReference>
<dbReference type="Gene3D" id="3.30.43.10">
    <property type="entry name" value="Uridine Diphospho-n-acetylenolpyruvylglucosamine Reductase, domain 2"/>
    <property type="match status" value="1"/>
</dbReference>
<evidence type="ECO:0000256" key="1">
    <source>
        <dbReference type="ARBA" id="ARBA00001974"/>
    </source>
</evidence>
<protein>
    <submittedName>
        <fullName evidence="6">FAD-binding oxidoreductase</fullName>
    </submittedName>
</protein>